<comment type="function">
    <text evidence="9">Transcription factor that binds specifically to a 5'-AA[AG]G-3' consensus core sequence.</text>
</comment>
<dbReference type="GO" id="GO:0005634">
    <property type="term" value="C:nucleus"/>
    <property type="evidence" value="ECO:0007669"/>
    <property type="project" value="UniProtKB-SubCell"/>
</dbReference>
<keyword evidence="7 8" id="KW-0539">Nucleus</keyword>
<evidence type="ECO:0000256" key="6">
    <source>
        <dbReference type="ARBA" id="ARBA00023163"/>
    </source>
</evidence>
<evidence type="ECO:0000313" key="12">
    <source>
        <dbReference type="Proteomes" id="UP000734854"/>
    </source>
</evidence>
<keyword evidence="2 8" id="KW-0863">Zinc-finger</keyword>
<accession>A0A8J5LT11</accession>
<dbReference type="PANTHER" id="PTHR31992">
    <property type="entry name" value="DOF ZINC FINGER PROTEIN DOF1.4-RELATED"/>
    <property type="match status" value="1"/>
</dbReference>
<evidence type="ECO:0000259" key="10">
    <source>
        <dbReference type="PROSITE" id="PS50884"/>
    </source>
</evidence>
<feature type="domain" description="Dof-type" evidence="10">
    <location>
        <begin position="88"/>
        <end position="142"/>
    </location>
</feature>
<evidence type="ECO:0000313" key="11">
    <source>
        <dbReference type="EMBL" id="KAG6537764.1"/>
    </source>
</evidence>
<evidence type="ECO:0000256" key="3">
    <source>
        <dbReference type="ARBA" id="ARBA00022833"/>
    </source>
</evidence>
<dbReference type="OrthoDB" id="1927254at2759"/>
<evidence type="ECO:0000256" key="4">
    <source>
        <dbReference type="ARBA" id="ARBA00023015"/>
    </source>
</evidence>
<dbReference type="GO" id="GO:0003677">
    <property type="term" value="F:DNA binding"/>
    <property type="evidence" value="ECO:0007669"/>
    <property type="project" value="UniProtKB-UniRule"/>
</dbReference>
<evidence type="ECO:0000256" key="8">
    <source>
        <dbReference type="PROSITE-ProRule" id="PRU00071"/>
    </source>
</evidence>
<dbReference type="PROSITE" id="PS01361">
    <property type="entry name" value="ZF_DOF_1"/>
    <property type="match status" value="1"/>
</dbReference>
<dbReference type="AlphaFoldDB" id="A0A8J5LT11"/>
<organism evidence="11 12">
    <name type="scientific">Zingiber officinale</name>
    <name type="common">Ginger</name>
    <name type="synonym">Amomum zingiber</name>
    <dbReference type="NCBI Taxonomy" id="94328"/>
    <lineage>
        <taxon>Eukaryota</taxon>
        <taxon>Viridiplantae</taxon>
        <taxon>Streptophyta</taxon>
        <taxon>Embryophyta</taxon>
        <taxon>Tracheophyta</taxon>
        <taxon>Spermatophyta</taxon>
        <taxon>Magnoliopsida</taxon>
        <taxon>Liliopsida</taxon>
        <taxon>Zingiberales</taxon>
        <taxon>Zingiberaceae</taxon>
        <taxon>Zingiber</taxon>
    </lineage>
</organism>
<dbReference type="Pfam" id="PF02701">
    <property type="entry name" value="Zn_ribbon_Dof"/>
    <property type="match status" value="1"/>
</dbReference>
<dbReference type="PANTHER" id="PTHR31992:SF285">
    <property type="entry name" value="DOF ZINC FINGER PROTEIN DOF4.6"/>
    <property type="match status" value="1"/>
</dbReference>
<gene>
    <name evidence="11" type="ORF">ZIOFF_002860</name>
</gene>
<evidence type="ECO:0000256" key="1">
    <source>
        <dbReference type="ARBA" id="ARBA00022723"/>
    </source>
</evidence>
<comment type="caution">
    <text evidence="11">The sequence shown here is derived from an EMBL/GenBank/DDBJ whole genome shotgun (WGS) entry which is preliminary data.</text>
</comment>
<dbReference type="Proteomes" id="UP000734854">
    <property type="component" value="Unassembled WGS sequence"/>
</dbReference>
<dbReference type="GO" id="GO:0003700">
    <property type="term" value="F:DNA-binding transcription factor activity"/>
    <property type="evidence" value="ECO:0007669"/>
    <property type="project" value="UniProtKB-UniRule"/>
</dbReference>
<dbReference type="GO" id="GO:0008270">
    <property type="term" value="F:zinc ion binding"/>
    <property type="evidence" value="ECO:0007669"/>
    <property type="project" value="UniProtKB-KW"/>
</dbReference>
<keyword evidence="12" id="KW-1185">Reference proteome</keyword>
<evidence type="ECO:0000256" key="9">
    <source>
        <dbReference type="RuleBase" id="RU369094"/>
    </source>
</evidence>
<reference evidence="11 12" key="1">
    <citation type="submission" date="2020-08" db="EMBL/GenBank/DDBJ databases">
        <title>Plant Genome Project.</title>
        <authorList>
            <person name="Zhang R.-G."/>
        </authorList>
    </citation>
    <scope>NUCLEOTIDE SEQUENCE [LARGE SCALE GENOMIC DNA]</scope>
    <source>
        <tissue evidence="11">Rhizome</tissue>
    </source>
</reference>
<dbReference type="EMBL" id="JACMSC010000001">
    <property type="protein sequence ID" value="KAG6537764.1"/>
    <property type="molecule type" value="Genomic_DNA"/>
</dbReference>
<sequence length="302" mass="33057">MSAIEHHRATSSFSRLGFLHLPSAAASTSLDHQEEFLMEYTTTQWPQELALGKAMEEFGSAAATLRPETAEMRTDRAARPPRKEQPLLKCPRCNSGNTKFCYYNNYSLTQPRYFCKACRRYWTEGGSLRNVPVGGGSRKYKKTSSSSSSSSAAASAAAINTPKKSPVGHVNLSATTAGIPQQYMLPVEYNYINSHCSNFTPFLPMMSVSPASSAEFLWGFGAQDLIRRSPAISFPMDGDVSAAGYGPMAEEMKPAVVPSSGIHDHVAHQLFEENNNNRQRDELPPPAGFWSAVMNNNAAGSW</sequence>
<keyword evidence="5 8" id="KW-0238">DNA-binding</keyword>
<keyword evidence="6 9" id="KW-0804">Transcription</keyword>
<dbReference type="InterPro" id="IPR045174">
    <property type="entry name" value="Dof"/>
</dbReference>
<dbReference type="PROSITE" id="PS50884">
    <property type="entry name" value="ZF_DOF_2"/>
    <property type="match status" value="1"/>
</dbReference>
<name>A0A8J5LT11_ZINOF</name>
<dbReference type="InterPro" id="IPR003851">
    <property type="entry name" value="Znf_Dof"/>
</dbReference>
<proteinExistence type="predicted"/>
<evidence type="ECO:0000256" key="2">
    <source>
        <dbReference type="ARBA" id="ARBA00022771"/>
    </source>
</evidence>
<comment type="subcellular location">
    <subcellularLocation>
        <location evidence="8 9">Nucleus</location>
    </subcellularLocation>
</comment>
<evidence type="ECO:0000256" key="5">
    <source>
        <dbReference type="ARBA" id="ARBA00023125"/>
    </source>
</evidence>
<keyword evidence="4 9" id="KW-0805">Transcription regulation</keyword>
<evidence type="ECO:0000256" key="7">
    <source>
        <dbReference type="ARBA" id="ARBA00023242"/>
    </source>
</evidence>
<keyword evidence="3 9" id="KW-0862">Zinc</keyword>
<protein>
    <recommendedName>
        <fullName evidence="9">Dof zinc finger protein</fullName>
    </recommendedName>
</protein>
<keyword evidence="1 9" id="KW-0479">Metal-binding</keyword>